<evidence type="ECO:0000259" key="10">
    <source>
        <dbReference type="PROSITE" id="PS51030"/>
    </source>
</evidence>
<dbReference type="InterPro" id="IPR001628">
    <property type="entry name" value="Znf_hrmn_rcpt"/>
</dbReference>
<dbReference type="AlphaFoldDB" id="A0A183L2W6"/>
<dbReference type="STRING" id="6186.A0A183L2W6"/>
<keyword evidence="12" id="KW-1185">Reference proteome</keyword>
<keyword evidence="7" id="KW-0804">Transcription</keyword>
<sequence length="89" mass="9559">PETQSEIDISNIPCRVCGGRSSGFHFGALTCEGCKGFFRRTEGSSNSLVCVGGQNACTITPRSRNACKSCRFRRCLAAGMSKKGRRSCC</sequence>
<dbReference type="GO" id="GO:0000978">
    <property type="term" value="F:RNA polymerase II cis-regulatory region sequence-specific DNA binding"/>
    <property type="evidence" value="ECO:0007669"/>
    <property type="project" value="TreeGrafter"/>
</dbReference>
<dbReference type="GO" id="GO:0004879">
    <property type="term" value="F:nuclear receptor activity"/>
    <property type="evidence" value="ECO:0007669"/>
    <property type="project" value="TreeGrafter"/>
</dbReference>
<evidence type="ECO:0000313" key="11">
    <source>
        <dbReference type="EMBL" id="VDP76164.1"/>
    </source>
</evidence>
<dbReference type="GO" id="GO:0005634">
    <property type="term" value="C:nucleus"/>
    <property type="evidence" value="ECO:0007669"/>
    <property type="project" value="UniProtKB-SubCell"/>
</dbReference>
<evidence type="ECO:0000256" key="8">
    <source>
        <dbReference type="ARBA" id="ARBA00023170"/>
    </source>
</evidence>
<gene>
    <name evidence="11" type="ORF">SCUD_LOCUS21670</name>
</gene>
<dbReference type="SMART" id="SM00399">
    <property type="entry name" value="ZnF_C4"/>
    <property type="match status" value="1"/>
</dbReference>
<evidence type="ECO:0000313" key="12">
    <source>
        <dbReference type="Proteomes" id="UP000279833"/>
    </source>
</evidence>
<evidence type="ECO:0000256" key="1">
    <source>
        <dbReference type="ARBA" id="ARBA00004123"/>
    </source>
</evidence>
<dbReference type="PROSITE" id="PS51030">
    <property type="entry name" value="NUCLEAR_REC_DBD_2"/>
    <property type="match status" value="1"/>
</dbReference>
<evidence type="ECO:0000256" key="6">
    <source>
        <dbReference type="ARBA" id="ARBA00023125"/>
    </source>
</evidence>
<dbReference type="GO" id="GO:0008270">
    <property type="term" value="F:zinc ion binding"/>
    <property type="evidence" value="ECO:0007669"/>
    <property type="project" value="UniProtKB-KW"/>
</dbReference>
<organism evidence="13">
    <name type="scientific">Schistosoma curassoni</name>
    <dbReference type="NCBI Taxonomy" id="6186"/>
    <lineage>
        <taxon>Eukaryota</taxon>
        <taxon>Metazoa</taxon>
        <taxon>Spiralia</taxon>
        <taxon>Lophotrochozoa</taxon>
        <taxon>Platyhelminthes</taxon>
        <taxon>Trematoda</taxon>
        <taxon>Digenea</taxon>
        <taxon>Strigeidida</taxon>
        <taxon>Schistosomatoidea</taxon>
        <taxon>Schistosomatidae</taxon>
        <taxon>Schistosoma</taxon>
    </lineage>
</organism>
<evidence type="ECO:0000313" key="13">
    <source>
        <dbReference type="WBParaSite" id="SCUD_0002167301-mRNA-1"/>
    </source>
</evidence>
<evidence type="ECO:0000256" key="4">
    <source>
        <dbReference type="ARBA" id="ARBA00022833"/>
    </source>
</evidence>
<keyword evidence="6" id="KW-0238">DNA-binding</keyword>
<dbReference type="Pfam" id="PF00105">
    <property type="entry name" value="zf-C4"/>
    <property type="match status" value="1"/>
</dbReference>
<reference evidence="13" key="1">
    <citation type="submission" date="2016-06" db="UniProtKB">
        <authorList>
            <consortium name="WormBaseParasite"/>
        </authorList>
    </citation>
    <scope>IDENTIFICATION</scope>
</reference>
<keyword evidence="4" id="KW-0862">Zinc</keyword>
<accession>A0A183L2W6</accession>
<dbReference type="InterPro" id="IPR013088">
    <property type="entry name" value="Znf_NHR/GATA"/>
</dbReference>
<comment type="subcellular location">
    <subcellularLocation>
        <location evidence="1">Nucleus</location>
    </subcellularLocation>
</comment>
<dbReference type="PANTHER" id="PTHR45805:SF2">
    <property type="entry name" value="NUCLEAR HORMONE RECEPTOR HR3-RELATED"/>
    <property type="match status" value="1"/>
</dbReference>
<keyword evidence="5" id="KW-0805">Transcription regulation</keyword>
<evidence type="ECO:0000256" key="3">
    <source>
        <dbReference type="ARBA" id="ARBA00022771"/>
    </source>
</evidence>
<feature type="domain" description="Nuclear receptor" evidence="10">
    <location>
        <begin position="11"/>
        <end position="87"/>
    </location>
</feature>
<evidence type="ECO:0000256" key="9">
    <source>
        <dbReference type="ARBA" id="ARBA00023242"/>
    </source>
</evidence>
<keyword evidence="3" id="KW-0863">Zinc-finger</keyword>
<proteinExistence type="predicted"/>
<dbReference type="PANTHER" id="PTHR45805">
    <property type="entry name" value="NUCLEAR HORMONE RECEPTOR HR3-RELATED"/>
    <property type="match status" value="1"/>
</dbReference>
<dbReference type="PRINTS" id="PR00047">
    <property type="entry name" value="STROIDFINGER"/>
</dbReference>
<keyword evidence="9" id="KW-0539">Nucleus</keyword>
<protein>
    <submittedName>
        <fullName evidence="13">Nuclear receptor domain-containing protein</fullName>
    </submittedName>
</protein>
<reference evidence="11 12" key="2">
    <citation type="submission" date="2018-11" db="EMBL/GenBank/DDBJ databases">
        <authorList>
            <consortium name="Pathogen Informatics"/>
        </authorList>
    </citation>
    <scope>NUCLEOTIDE SEQUENCE [LARGE SCALE GENOMIC DNA]</scope>
    <source>
        <strain evidence="11">Dakar</strain>
        <strain evidence="12">Dakar, Senegal</strain>
    </source>
</reference>
<keyword evidence="8" id="KW-0675">Receptor</keyword>
<dbReference type="EMBL" id="UZAK01047091">
    <property type="protein sequence ID" value="VDP76164.1"/>
    <property type="molecule type" value="Genomic_DNA"/>
</dbReference>
<evidence type="ECO:0000256" key="2">
    <source>
        <dbReference type="ARBA" id="ARBA00022723"/>
    </source>
</evidence>
<name>A0A183L2W6_9TREM</name>
<dbReference type="Gene3D" id="3.30.50.10">
    <property type="entry name" value="Erythroid Transcription Factor GATA-1, subunit A"/>
    <property type="match status" value="1"/>
</dbReference>
<dbReference type="Proteomes" id="UP000279833">
    <property type="component" value="Unassembled WGS sequence"/>
</dbReference>
<dbReference type="WBParaSite" id="SCUD_0002167301-mRNA-1">
    <property type="protein sequence ID" value="SCUD_0002167301-mRNA-1"/>
    <property type="gene ID" value="SCUD_0002167301"/>
</dbReference>
<keyword evidence="2" id="KW-0479">Metal-binding</keyword>
<evidence type="ECO:0000256" key="7">
    <source>
        <dbReference type="ARBA" id="ARBA00023163"/>
    </source>
</evidence>
<evidence type="ECO:0000256" key="5">
    <source>
        <dbReference type="ARBA" id="ARBA00023015"/>
    </source>
</evidence>
<dbReference type="SUPFAM" id="SSF57716">
    <property type="entry name" value="Glucocorticoid receptor-like (DNA-binding domain)"/>
    <property type="match status" value="1"/>
</dbReference>